<keyword evidence="1" id="KW-0812">Transmembrane</keyword>
<evidence type="ECO:0000313" key="3">
    <source>
        <dbReference type="Proteomes" id="UP000239895"/>
    </source>
</evidence>
<evidence type="ECO:0000256" key="1">
    <source>
        <dbReference type="SAM" id="Phobius"/>
    </source>
</evidence>
<keyword evidence="1" id="KW-1133">Transmembrane helix</keyword>
<protein>
    <recommendedName>
        <fullName evidence="4">FtsX-like permease family protein</fullName>
    </recommendedName>
</protein>
<feature type="transmembrane region" description="Helical" evidence="1">
    <location>
        <begin position="290"/>
        <end position="308"/>
    </location>
</feature>
<feature type="transmembrane region" description="Helical" evidence="1">
    <location>
        <begin position="868"/>
        <end position="895"/>
    </location>
</feature>
<name>A0ABX5EHM1_9MICO</name>
<keyword evidence="3" id="KW-1185">Reference proteome</keyword>
<dbReference type="EMBL" id="PVTX01000004">
    <property type="protein sequence ID" value="PRZ07768.1"/>
    <property type="molecule type" value="Genomic_DNA"/>
</dbReference>
<evidence type="ECO:0000313" key="2">
    <source>
        <dbReference type="EMBL" id="PRZ07768.1"/>
    </source>
</evidence>
<keyword evidence="1" id="KW-0472">Membrane</keyword>
<dbReference type="Proteomes" id="UP000239895">
    <property type="component" value="Unassembled WGS sequence"/>
</dbReference>
<feature type="transmembrane region" description="Helical" evidence="1">
    <location>
        <begin position="815"/>
        <end position="841"/>
    </location>
</feature>
<comment type="caution">
    <text evidence="2">The sequence shown here is derived from an EMBL/GenBank/DDBJ whole genome shotgun (WGS) entry which is preliminary data.</text>
</comment>
<gene>
    <name evidence="2" type="ORF">BCL65_104211</name>
</gene>
<proteinExistence type="predicted"/>
<evidence type="ECO:0008006" key="4">
    <source>
        <dbReference type="Google" id="ProtNLM"/>
    </source>
</evidence>
<accession>A0ABX5EHM1</accession>
<feature type="transmembrane region" description="Helical" evidence="1">
    <location>
        <begin position="251"/>
        <end position="270"/>
    </location>
</feature>
<feature type="transmembrane region" description="Helical" evidence="1">
    <location>
        <begin position="381"/>
        <end position="403"/>
    </location>
</feature>
<feature type="transmembrane region" description="Helical" evidence="1">
    <location>
        <begin position="211"/>
        <end position="239"/>
    </location>
</feature>
<sequence length="954" mass="92747">MLRSAVRRAGAHPGLLSLVALLVAVVAATSGVMLGAVAASTTDAARAALAAPEPASLTVTTRVAPDAATQDARVRDLVAELFGDAPLDVMRSETADGTDTPFVTWVITPDLGSLAPGDLAGLTAGGDGLRSVLREADGVAVRGVVVEGDLGERAAVVHAAQRDAGAVAAVPVALLALTALVALTQVARLLAATRQPEVEILVARGAAPRQLTAAGLVEAGVVAVLAAGAGTALAVAVLLARGASPTASVGWTGALTAASAVAVLTTVVAAQARAVAGREASDRSGRLRQVAALGTVVAAVGVGAAGLLRLRSLGSPLVVVPDGVRTDPLAAAAPALLLAALGLVVLALLGPAARLGAALAARGRGTTAVLAARQVARRLRVVVVGVVLLVLASGSAVLAGAYAGTSERARAEAITQQVGTDVRVTVPAPGRLSAERPPPRADELAALDGVAAAAPALVVDATVRGEAVGLTALPADQVAAVVRTPDAAVLAAPLRGVSPFAAAPVLPGEATALRVALDAAVSSDVDERPETATGTEPVEVEVSAWLSAADGTLHVVEAGSAELAEGSSTAGLTANLPAGVPAGARLVALDLAFQGVSGPRRATLEVSVAAMVPDGTVSDGTGSTEVPLDVSASRWAPTAVGSAGLARAADGTLGLDAALDSTQTSRLRLVADGPTGSGATDPVPAAPPTVPAVVSEAAAERWDLQVGDTLEITTAGSTVPLRVAGVTPAVPGQPVPEAALVDLAALDATLLRTAAQLPRPAEVWLAAAEPDDAAAVERLAAAARPAAVEHAPAPQDVEVVTSGGGGTDAAAPVRLAFTLAAAGAAALAVVGMAVVAVAGLSGRRDEVVVLRAAGVGPRSQAAGRALETAMVGGTALGAGVLAGWSVAAATVPGLAGATLGIVSVGATPTVLVVDAGLTAVLVGAAAAGTAAVVAAVAGRVAAQARDKTYRPEVR</sequence>
<feature type="transmembrane region" description="Helical" evidence="1">
    <location>
        <begin position="328"/>
        <end position="349"/>
    </location>
</feature>
<organism evidence="2 3">
    <name type="scientific">Isoptericola halotolerans</name>
    <dbReference type="NCBI Taxonomy" id="300560"/>
    <lineage>
        <taxon>Bacteria</taxon>
        <taxon>Bacillati</taxon>
        <taxon>Actinomycetota</taxon>
        <taxon>Actinomycetes</taxon>
        <taxon>Micrococcales</taxon>
        <taxon>Promicromonosporaceae</taxon>
        <taxon>Isoptericola</taxon>
    </lineage>
</organism>
<reference evidence="2 3" key="1">
    <citation type="submission" date="2018-03" db="EMBL/GenBank/DDBJ databases">
        <title>Comparative analysis of microorganisms from saline springs in Andes Mountain Range, Colombia.</title>
        <authorList>
            <person name="Rubin E."/>
        </authorList>
    </citation>
    <scope>NUCLEOTIDE SEQUENCE [LARGE SCALE GENOMIC DNA]</scope>
    <source>
        <strain evidence="2 3">CG 23</strain>
    </source>
</reference>
<dbReference type="RefSeq" id="WP_106266830.1">
    <property type="nucleotide sequence ID" value="NZ_PVTX01000004.1"/>
</dbReference>
<feature type="transmembrane region" description="Helical" evidence="1">
    <location>
        <begin position="915"/>
        <end position="937"/>
    </location>
</feature>